<protein>
    <recommendedName>
        <fullName evidence="5">Terminase</fullName>
    </recommendedName>
</protein>
<evidence type="ECO:0000259" key="2">
    <source>
        <dbReference type="Pfam" id="PF20441"/>
    </source>
</evidence>
<accession>A0A2N5DGN0</accession>
<feature type="domain" description="Terminase large subunit-like endonuclease" evidence="2">
    <location>
        <begin position="274"/>
        <end position="561"/>
    </location>
</feature>
<organism evidence="3 4">
    <name type="scientific">Caulobacter zeae</name>
    <dbReference type="NCBI Taxonomy" id="2055137"/>
    <lineage>
        <taxon>Bacteria</taxon>
        <taxon>Pseudomonadati</taxon>
        <taxon>Pseudomonadota</taxon>
        <taxon>Alphaproteobacteria</taxon>
        <taxon>Caulobacterales</taxon>
        <taxon>Caulobacteraceae</taxon>
        <taxon>Caulobacter</taxon>
    </lineage>
</organism>
<reference evidence="3 4" key="1">
    <citation type="submission" date="2017-12" db="EMBL/GenBank/DDBJ databases">
        <title>The genome sequence of Caulobacter sp. 410.</title>
        <authorList>
            <person name="Gao J."/>
            <person name="Mao X."/>
            <person name="Sun J."/>
        </authorList>
    </citation>
    <scope>NUCLEOTIDE SEQUENCE [LARGE SCALE GENOMIC DNA]</scope>
    <source>
        <strain evidence="3 4">410</strain>
    </source>
</reference>
<dbReference type="AlphaFoldDB" id="A0A2N5DGN0"/>
<sequence length="579" mass="65319">MQAGHGEGLWPLPDWLKAVQDDPTYAGFVTQWKRAAAVPGAWFDYAKAQSAVDLWPTIFTLTEDRFAGTPFRLVLWQELIVRLLVGWKIPAEVKDALTGQPTVIHVRLYRRLMLWVPRKNGKSEFLSALALLFFVLDGTMAGQGFAFARDEKQGKIVFDKMKAMIFGERLDKKKPPLAKDVHGFKKSLFIPKLRAVFELLTGKAEGKHGRSPTVIVGDEMHEWESRELETTLRQGTGARLQPIELYASTAGLKDKVVGYSLWEESQGILDGRIDDPTTLVVIFAADPEADPFDEKNWPGANPSLGLSPTIAFLRREAALAKDNPRAEAHFRRYHLNQWVDSLVSWLNIKRWDACAKDKAAWKRFPKELRGRRCFLTIDVSSTQDITALVLTFPPEKPGERWKLICRFWVPAESMANRVRDARVPYDRFVAAKALETTDGDYVDQNVVMLAIQEALGDYDVELIGFDPWNARKLVTDLQRDGVDPDKFVEIRQGIPSLGEGTKHFERLVYAGEMDHGGNPVLRWMAKNTVVRFDENMNFAPAKKKSREKIDGIVAAVMGCVLAFHEEPEDKSITGGVVDV</sequence>
<keyword evidence="4" id="KW-1185">Reference proteome</keyword>
<dbReference type="PANTHER" id="PTHR41287">
    <property type="match status" value="1"/>
</dbReference>
<dbReference type="InterPro" id="IPR027417">
    <property type="entry name" value="P-loop_NTPase"/>
</dbReference>
<comment type="caution">
    <text evidence="3">The sequence shown here is derived from an EMBL/GenBank/DDBJ whole genome shotgun (WGS) entry which is preliminary data.</text>
</comment>
<dbReference type="InterPro" id="IPR046461">
    <property type="entry name" value="TerL_ATPase"/>
</dbReference>
<feature type="domain" description="Terminase large subunit-like ATPase" evidence="1">
    <location>
        <begin position="106"/>
        <end position="253"/>
    </location>
</feature>
<dbReference type="Pfam" id="PF20441">
    <property type="entry name" value="TerL_nuclease"/>
    <property type="match status" value="1"/>
</dbReference>
<evidence type="ECO:0000259" key="1">
    <source>
        <dbReference type="Pfam" id="PF03354"/>
    </source>
</evidence>
<gene>
    <name evidence="3" type="ORF">SGCZBJ_12620</name>
</gene>
<name>A0A2N5DGN0_9CAUL</name>
<dbReference type="EMBL" id="PJRS01000022">
    <property type="protein sequence ID" value="PLR25215.1"/>
    <property type="molecule type" value="Genomic_DNA"/>
</dbReference>
<dbReference type="Pfam" id="PF03354">
    <property type="entry name" value="TerL_ATPase"/>
    <property type="match status" value="1"/>
</dbReference>
<dbReference type="InterPro" id="IPR005021">
    <property type="entry name" value="Terminase_largesu-like"/>
</dbReference>
<dbReference type="Proteomes" id="UP000234479">
    <property type="component" value="Unassembled WGS sequence"/>
</dbReference>
<evidence type="ECO:0008006" key="5">
    <source>
        <dbReference type="Google" id="ProtNLM"/>
    </source>
</evidence>
<dbReference type="GO" id="GO:0004519">
    <property type="term" value="F:endonuclease activity"/>
    <property type="evidence" value="ECO:0007669"/>
    <property type="project" value="InterPro"/>
</dbReference>
<evidence type="ECO:0000313" key="3">
    <source>
        <dbReference type="EMBL" id="PLR25215.1"/>
    </source>
</evidence>
<proteinExistence type="predicted"/>
<evidence type="ECO:0000313" key="4">
    <source>
        <dbReference type="Proteomes" id="UP000234479"/>
    </source>
</evidence>
<dbReference type="InterPro" id="IPR046462">
    <property type="entry name" value="TerL_nuclease"/>
</dbReference>
<dbReference type="Gene3D" id="3.40.50.300">
    <property type="entry name" value="P-loop containing nucleotide triphosphate hydrolases"/>
    <property type="match status" value="1"/>
</dbReference>
<dbReference type="OrthoDB" id="9760250at2"/>
<dbReference type="PANTHER" id="PTHR41287:SF1">
    <property type="entry name" value="PROTEIN YMFN"/>
    <property type="match status" value="1"/>
</dbReference>